<dbReference type="SUPFAM" id="SSF53335">
    <property type="entry name" value="S-adenosyl-L-methionine-dependent methyltransferases"/>
    <property type="match status" value="1"/>
</dbReference>
<dbReference type="RefSeq" id="WP_238222782.1">
    <property type="nucleotide sequence ID" value="NZ_BAAADH010000001.1"/>
</dbReference>
<dbReference type="EMBL" id="BPRC01000001">
    <property type="protein sequence ID" value="GJE63763.1"/>
    <property type="molecule type" value="Genomic_DNA"/>
</dbReference>
<evidence type="ECO:0000313" key="2">
    <source>
        <dbReference type="Proteomes" id="UP001055039"/>
    </source>
</evidence>
<reference evidence="1" key="2">
    <citation type="submission" date="2021-08" db="EMBL/GenBank/DDBJ databases">
        <authorList>
            <person name="Tani A."/>
            <person name="Ola A."/>
            <person name="Ogura Y."/>
            <person name="Katsura K."/>
            <person name="Hayashi T."/>
        </authorList>
    </citation>
    <scope>NUCLEOTIDE SEQUENCE</scope>
    <source>
        <strain evidence="1">NBRC 15686</strain>
    </source>
</reference>
<accession>A0ABQ4U8Y0</accession>
<gene>
    <name evidence="1" type="ORF">LNAOJCKE_0961</name>
</gene>
<evidence type="ECO:0008006" key="3">
    <source>
        <dbReference type="Google" id="ProtNLM"/>
    </source>
</evidence>
<evidence type="ECO:0000313" key="1">
    <source>
        <dbReference type="EMBL" id="GJE63763.1"/>
    </source>
</evidence>
<keyword evidence="2" id="KW-1185">Reference proteome</keyword>
<dbReference type="Gene3D" id="3.40.50.150">
    <property type="entry name" value="Vaccinia Virus protein VP39"/>
    <property type="match status" value="1"/>
</dbReference>
<name>A0ABQ4U8Y0_9HYPH</name>
<comment type="caution">
    <text evidence="1">The sequence shown here is derived from an EMBL/GenBank/DDBJ whole genome shotgun (WGS) entry which is preliminary data.</text>
</comment>
<organism evidence="1 2">
    <name type="scientific">Methylorubrum aminovorans</name>
    <dbReference type="NCBI Taxonomy" id="269069"/>
    <lineage>
        <taxon>Bacteria</taxon>
        <taxon>Pseudomonadati</taxon>
        <taxon>Pseudomonadota</taxon>
        <taxon>Alphaproteobacteria</taxon>
        <taxon>Hyphomicrobiales</taxon>
        <taxon>Methylobacteriaceae</taxon>
        <taxon>Methylorubrum</taxon>
    </lineage>
</organism>
<dbReference type="InterPro" id="IPR029063">
    <property type="entry name" value="SAM-dependent_MTases_sf"/>
</dbReference>
<proteinExistence type="predicted"/>
<protein>
    <recommendedName>
        <fullName evidence="3">Methyltransferase domain-containing protein</fullName>
    </recommendedName>
</protein>
<sequence length="221" mass="24582">MPGSSTYGKFPLVASIAALSKERPVRQILDVGPGVGTYHDLIKPFIPGAEFTALEIWGPYVTEYKLKDKYQRVVVGDARYVDFGLLPKLDLAIFGDILEHMTFAEGTALLNRLLDHCDVIVTSVPTHHAPQAEHYGNPWETHVEEDYTEADMRANFPHLVDYIQDGYIGVAFISRNPDTAAAVRRAVSVGRYIAKKDVAEKGEVEDFNYTVLTDRLASALK</sequence>
<reference evidence="1" key="1">
    <citation type="journal article" date="2021" name="Front. Microbiol.">
        <title>Comprehensive Comparative Genomics and Phenotyping of Methylobacterium Species.</title>
        <authorList>
            <person name="Alessa O."/>
            <person name="Ogura Y."/>
            <person name="Fujitani Y."/>
            <person name="Takami H."/>
            <person name="Hayashi T."/>
            <person name="Sahin N."/>
            <person name="Tani A."/>
        </authorList>
    </citation>
    <scope>NUCLEOTIDE SEQUENCE</scope>
    <source>
        <strain evidence="1">NBRC 15686</strain>
    </source>
</reference>
<dbReference type="Proteomes" id="UP001055039">
    <property type="component" value="Unassembled WGS sequence"/>
</dbReference>